<accession>A0A7R9LAN3</accession>
<reference evidence="1" key="1">
    <citation type="submission" date="2020-11" db="EMBL/GenBank/DDBJ databases">
        <authorList>
            <person name="Tran Van P."/>
        </authorList>
    </citation>
    <scope>NUCLEOTIDE SEQUENCE</scope>
</reference>
<dbReference type="EMBL" id="CAJPVJ010000187">
    <property type="protein sequence ID" value="CAG2161639.1"/>
    <property type="molecule type" value="Genomic_DNA"/>
</dbReference>
<evidence type="ECO:0000313" key="2">
    <source>
        <dbReference type="Proteomes" id="UP000728032"/>
    </source>
</evidence>
<dbReference type="AlphaFoldDB" id="A0A7R9LAN3"/>
<organism evidence="1">
    <name type="scientific">Oppiella nova</name>
    <dbReference type="NCBI Taxonomy" id="334625"/>
    <lineage>
        <taxon>Eukaryota</taxon>
        <taxon>Metazoa</taxon>
        <taxon>Ecdysozoa</taxon>
        <taxon>Arthropoda</taxon>
        <taxon>Chelicerata</taxon>
        <taxon>Arachnida</taxon>
        <taxon>Acari</taxon>
        <taxon>Acariformes</taxon>
        <taxon>Sarcoptiformes</taxon>
        <taxon>Oribatida</taxon>
        <taxon>Brachypylina</taxon>
        <taxon>Oppioidea</taxon>
        <taxon>Oppiidae</taxon>
        <taxon>Oppiella</taxon>
    </lineage>
</organism>
<gene>
    <name evidence="1" type="ORF">ONB1V03_LOCUS1243</name>
</gene>
<sequence length="100" mass="11179">MFAVHVLVHSQQLPTNDVMSILKPWSFGQIGTTGQAAGNQFLQLLQSSLTRWDELGQQIGGQVSSRLESMENQLHDLAKQFRLTLLNTNNKNNTTRATKV</sequence>
<dbReference type="Proteomes" id="UP000728032">
    <property type="component" value="Unassembled WGS sequence"/>
</dbReference>
<dbReference type="EMBL" id="OC915012">
    <property type="protein sequence ID" value="CAD7638155.1"/>
    <property type="molecule type" value="Genomic_DNA"/>
</dbReference>
<protein>
    <submittedName>
        <fullName evidence="1">Uncharacterized protein</fullName>
    </submittedName>
</protein>
<proteinExistence type="predicted"/>
<evidence type="ECO:0000313" key="1">
    <source>
        <dbReference type="EMBL" id="CAD7638155.1"/>
    </source>
</evidence>
<name>A0A7R9LAN3_9ACAR</name>
<keyword evidence="2" id="KW-1185">Reference proteome</keyword>
<dbReference type="OrthoDB" id="10474847at2759"/>